<dbReference type="GO" id="GO:0001517">
    <property type="term" value="F:N-acetylglucosamine 6-O-sulfotransferase activity"/>
    <property type="evidence" value="ECO:0007669"/>
    <property type="project" value="TreeGrafter"/>
</dbReference>
<name>A0AAN9ARW9_9CAEN</name>
<dbReference type="SUPFAM" id="SSF52540">
    <property type="entry name" value="P-loop containing nucleoside triphosphate hydrolases"/>
    <property type="match status" value="1"/>
</dbReference>
<accession>A0AAN9ARW9</accession>
<dbReference type="Pfam" id="PF13469">
    <property type="entry name" value="Sulfotransfer_3"/>
    <property type="match status" value="1"/>
</dbReference>
<dbReference type="Proteomes" id="UP001374579">
    <property type="component" value="Unassembled WGS sequence"/>
</dbReference>
<evidence type="ECO:0000313" key="4">
    <source>
        <dbReference type="Proteomes" id="UP001374579"/>
    </source>
</evidence>
<protein>
    <recommendedName>
        <fullName evidence="5">Sulfotransferase domain-containing protein</fullName>
    </recommendedName>
</protein>
<dbReference type="InterPro" id="IPR051135">
    <property type="entry name" value="Gal/GlcNAc/GalNAc_ST"/>
</dbReference>
<dbReference type="GO" id="GO:0006044">
    <property type="term" value="P:N-acetylglucosamine metabolic process"/>
    <property type="evidence" value="ECO:0007669"/>
    <property type="project" value="TreeGrafter"/>
</dbReference>
<organism evidence="3 4">
    <name type="scientific">Littorina saxatilis</name>
    <dbReference type="NCBI Taxonomy" id="31220"/>
    <lineage>
        <taxon>Eukaryota</taxon>
        <taxon>Metazoa</taxon>
        <taxon>Spiralia</taxon>
        <taxon>Lophotrochozoa</taxon>
        <taxon>Mollusca</taxon>
        <taxon>Gastropoda</taxon>
        <taxon>Caenogastropoda</taxon>
        <taxon>Littorinimorpha</taxon>
        <taxon>Littorinoidea</taxon>
        <taxon>Littorinidae</taxon>
        <taxon>Littorina</taxon>
    </lineage>
</organism>
<dbReference type="InterPro" id="IPR027417">
    <property type="entry name" value="P-loop_NTPase"/>
</dbReference>
<keyword evidence="2" id="KW-0812">Transmembrane</keyword>
<keyword evidence="2" id="KW-0472">Membrane</keyword>
<evidence type="ECO:0000256" key="1">
    <source>
        <dbReference type="SAM" id="MobiDB-lite"/>
    </source>
</evidence>
<feature type="compositionally biased region" description="Polar residues" evidence="1">
    <location>
        <begin position="106"/>
        <end position="115"/>
    </location>
</feature>
<evidence type="ECO:0000313" key="3">
    <source>
        <dbReference type="EMBL" id="KAK7091887.1"/>
    </source>
</evidence>
<keyword evidence="4" id="KW-1185">Reference proteome</keyword>
<dbReference type="AlphaFoldDB" id="A0AAN9ARW9"/>
<feature type="compositionally biased region" description="Basic and acidic residues" evidence="1">
    <location>
        <begin position="173"/>
        <end position="182"/>
    </location>
</feature>
<evidence type="ECO:0000256" key="2">
    <source>
        <dbReference type="SAM" id="Phobius"/>
    </source>
</evidence>
<feature type="region of interest" description="Disordered" evidence="1">
    <location>
        <begin position="91"/>
        <end position="186"/>
    </location>
</feature>
<reference evidence="3 4" key="1">
    <citation type="submission" date="2024-02" db="EMBL/GenBank/DDBJ databases">
        <title>Chromosome-scale genome assembly of the rough periwinkle Littorina saxatilis.</title>
        <authorList>
            <person name="De Jode A."/>
            <person name="Faria R."/>
            <person name="Formenti G."/>
            <person name="Sims Y."/>
            <person name="Smith T.P."/>
            <person name="Tracey A."/>
            <person name="Wood J.M.D."/>
            <person name="Zagrodzka Z.B."/>
            <person name="Johannesson K."/>
            <person name="Butlin R.K."/>
            <person name="Leder E.H."/>
        </authorList>
    </citation>
    <scope>NUCLEOTIDE SEQUENCE [LARGE SCALE GENOMIC DNA]</scope>
    <source>
        <strain evidence="3">Snail1</strain>
        <tissue evidence="3">Muscle</tissue>
    </source>
</reference>
<gene>
    <name evidence="3" type="ORF">V1264_009508</name>
</gene>
<dbReference type="PANTHER" id="PTHR10704">
    <property type="entry name" value="CARBOHYDRATE SULFOTRANSFERASE"/>
    <property type="match status" value="1"/>
</dbReference>
<keyword evidence="2" id="KW-1133">Transmembrane helix</keyword>
<feature type="compositionally biased region" description="Basic and acidic residues" evidence="1">
    <location>
        <begin position="126"/>
        <end position="159"/>
    </location>
</feature>
<dbReference type="PANTHER" id="PTHR10704:SF44">
    <property type="entry name" value="LD35051P-RELATED"/>
    <property type="match status" value="1"/>
</dbReference>
<dbReference type="EMBL" id="JBAMIC010000022">
    <property type="protein sequence ID" value="KAK7091887.1"/>
    <property type="molecule type" value="Genomic_DNA"/>
</dbReference>
<dbReference type="GO" id="GO:0006790">
    <property type="term" value="P:sulfur compound metabolic process"/>
    <property type="evidence" value="ECO:0007669"/>
    <property type="project" value="TreeGrafter"/>
</dbReference>
<comment type="caution">
    <text evidence="3">The sequence shown here is derived from an EMBL/GenBank/DDBJ whole genome shotgun (WGS) entry which is preliminary data.</text>
</comment>
<evidence type="ECO:0008006" key="5">
    <source>
        <dbReference type="Google" id="ProtNLM"/>
    </source>
</evidence>
<dbReference type="Gene3D" id="3.40.50.300">
    <property type="entry name" value="P-loop containing nucleotide triphosphate hydrolases"/>
    <property type="match status" value="1"/>
</dbReference>
<sequence length="528" mass="60026">MDFLMRRLILTCEKKRAMRHKTVFVFVGFLSFAGCVFFLQYGERSLQGLTSLATPAFLQAVNSTGTAKENARKTVQNTEASVRGASIIKHASNQLQQRRPDHTAADEQNTNSDLQDQPKIGSEPRFPVRKDRATPSAGKDRATPPARKDRATPPARKDLTTPQNKKHPTTPPARKDGKRVDSTEGEMWQPHKVLLFTYGRSGSSLTGDVIDHSPDVYYVFEPLKKLTRHRVNATIRSSVDLLQSLFTCNFTLSLLFNMDIPFLQHNNETSGLGSCVKQMNRVTPKQTQLCLQEAEVTCKAHTTILIKTIRLDMALAKQLMTLNPDLKVIFLIRDPRATSWSQVTLGWTDVKVMPKFSQGYCQRVHQDLDTARYLLKQHPGRLRFLRYEEFAEHPVRTAQQIYDFLHLNWNKGIQKRVEMQTGILKDSAVTTGQSTNSGNSRGTVLKESAYRPGYSVIRRDSKSAASQWRTNVTFDHVEIIQRECDAVMSRLGYRNFDTLETLRNMDYSNRQKFKLVEELNFPAADLGL</sequence>
<feature type="transmembrane region" description="Helical" evidence="2">
    <location>
        <begin position="21"/>
        <end position="41"/>
    </location>
</feature>
<proteinExistence type="predicted"/>
<dbReference type="PROSITE" id="PS51257">
    <property type="entry name" value="PROKAR_LIPOPROTEIN"/>
    <property type="match status" value="1"/>
</dbReference>